<keyword evidence="2" id="KW-1185">Reference proteome</keyword>
<dbReference type="AlphaFoldDB" id="A0A2T2MZ84"/>
<proteinExistence type="predicted"/>
<reference evidence="1 2" key="1">
    <citation type="journal article" date="2018" name="Front. Microbiol.">
        <title>Genome-Wide Analysis of Corynespora cassiicola Leaf Fall Disease Putative Effectors.</title>
        <authorList>
            <person name="Lopez D."/>
            <person name="Ribeiro S."/>
            <person name="Label P."/>
            <person name="Fumanal B."/>
            <person name="Venisse J.S."/>
            <person name="Kohler A."/>
            <person name="de Oliveira R.R."/>
            <person name="Labutti K."/>
            <person name="Lipzen A."/>
            <person name="Lail K."/>
            <person name="Bauer D."/>
            <person name="Ohm R.A."/>
            <person name="Barry K.W."/>
            <person name="Spatafora J."/>
            <person name="Grigoriev I.V."/>
            <person name="Martin F.M."/>
            <person name="Pujade-Renaud V."/>
        </authorList>
    </citation>
    <scope>NUCLEOTIDE SEQUENCE [LARGE SCALE GENOMIC DNA]</scope>
    <source>
        <strain evidence="1 2">Philippines</strain>
    </source>
</reference>
<dbReference type="Proteomes" id="UP000240883">
    <property type="component" value="Unassembled WGS sequence"/>
</dbReference>
<protein>
    <submittedName>
        <fullName evidence="1">Uncharacterized protein</fullName>
    </submittedName>
</protein>
<organism evidence="1 2">
    <name type="scientific">Corynespora cassiicola Philippines</name>
    <dbReference type="NCBI Taxonomy" id="1448308"/>
    <lineage>
        <taxon>Eukaryota</taxon>
        <taxon>Fungi</taxon>
        <taxon>Dikarya</taxon>
        <taxon>Ascomycota</taxon>
        <taxon>Pezizomycotina</taxon>
        <taxon>Dothideomycetes</taxon>
        <taxon>Pleosporomycetidae</taxon>
        <taxon>Pleosporales</taxon>
        <taxon>Corynesporascaceae</taxon>
        <taxon>Corynespora</taxon>
    </lineage>
</organism>
<evidence type="ECO:0000313" key="1">
    <source>
        <dbReference type="EMBL" id="PSN58537.1"/>
    </source>
</evidence>
<dbReference type="OrthoDB" id="3789642at2759"/>
<evidence type="ECO:0000313" key="2">
    <source>
        <dbReference type="Proteomes" id="UP000240883"/>
    </source>
</evidence>
<dbReference type="EMBL" id="KZ678325">
    <property type="protein sequence ID" value="PSN58537.1"/>
    <property type="molecule type" value="Genomic_DNA"/>
</dbReference>
<accession>A0A2T2MZ84</accession>
<name>A0A2T2MZ84_CORCC</name>
<gene>
    <name evidence="1" type="ORF">BS50DRAFT_641700</name>
</gene>
<sequence length="200" mass="22607">MKTTGLPSAPHLPTDTYLIAHTLISVESFLASISLLGDLSERDSRYPSIPAIFCGAILRQDSYRDKHDMSISRLIMEHIDTHHQIISREVNIEIGSTYINDPLPELRDEHCRCPLQRLSVLNLPRNRPDALAETASMHLAEIESFNAAQGLVDPLIAAKYFHSFEFYLSQLVKLSKSTLTGEMMTQHGHTHYVLLRTSRL</sequence>